<dbReference type="PANTHER" id="PTHR35803:SF3">
    <property type="entry name" value="ALPHA-GLUCOSIDASE"/>
    <property type="match status" value="1"/>
</dbReference>
<dbReference type="GO" id="GO:0004557">
    <property type="term" value="F:alpha-galactosidase activity"/>
    <property type="evidence" value="ECO:0007669"/>
    <property type="project" value="UniProtKB-EC"/>
</dbReference>
<dbReference type="Pfam" id="PF14508">
    <property type="entry name" value="GH97_N"/>
    <property type="match status" value="1"/>
</dbReference>
<evidence type="ECO:0000259" key="2">
    <source>
        <dbReference type="Pfam" id="PF14508"/>
    </source>
</evidence>
<keyword evidence="4" id="KW-0378">Hydrolase</keyword>
<dbReference type="InterPro" id="IPR014718">
    <property type="entry name" value="GH-type_carb-bd"/>
</dbReference>
<evidence type="ECO:0000313" key="5">
    <source>
        <dbReference type="Proteomes" id="UP000315750"/>
    </source>
</evidence>
<dbReference type="GO" id="GO:0030246">
    <property type="term" value="F:carbohydrate binding"/>
    <property type="evidence" value="ECO:0007669"/>
    <property type="project" value="InterPro"/>
</dbReference>
<dbReference type="EMBL" id="CP036278">
    <property type="protein sequence ID" value="QDU57362.1"/>
    <property type="molecule type" value="Genomic_DNA"/>
</dbReference>
<proteinExistence type="predicted"/>
<dbReference type="SUPFAM" id="SSF51445">
    <property type="entry name" value="(Trans)glycosidases"/>
    <property type="match status" value="1"/>
</dbReference>
<evidence type="ECO:0000313" key="4">
    <source>
        <dbReference type="EMBL" id="QDU57362.1"/>
    </source>
</evidence>
<feature type="domain" description="Glycosyl-hydrolase 97 C-terminal oligomerisation" evidence="3">
    <location>
        <begin position="544"/>
        <end position="639"/>
    </location>
</feature>
<keyword evidence="5" id="KW-1185">Reference proteome</keyword>
<reference evidence="4 5" key="1">
    <citation type="submission" date="2019-02" db="EMBL/GenBank/DDBJ databases">
        <title>Deep-cultivation of Planctomycetes and their phenomic and genomic characterization uncovers novel biology.</title>
        <authorList>
            <person name="Wiegand S."/>
            <person name="Jogler M."/>
            <person name="Boedeker C."/>
            <person name="Pinto D."/>
            <person name="Vollmers J."/>
            <person name="Rivas-Marin E."/>
            <person name="Kohn T."/>
            <person name="Peeters S.H."/>
            <person name="Heuer A."/>
            <person name="Rast P."/>
            <person name="Oberbeckmann S."/>
            <person name="Bunk B."/>
            <person name="Jeske O."/>
            <person name="Meyerdierks A."/>
            <person name="Storesund J.E."/>
            <person name="Kallscheuer N."/>
            <person name="Luecker S."/>
            <person name="Lage O.M."/>
            <person name="Pohl T."/>
            <person name="Merkel B.J."/>
            <person name="Hornburger P."/>
            <person name="Mueller R.-W."/>
            <person name="Bruemmer F."/>
            <person name="Labrenz M."/>
            <person name="Spormann A.M."/>
            <person name="Op den Camp H."/>
            <person name="Overmann J."/>
            <person name="Amann R."/>
            <person name="Jetten M.S.M."/>
            <person name="Mascher T."/>
            <person name="Medema M.H."/>
            <person name="Devos D.P."/>
            <person name="Kaster A.-K."/>
            <person name="Ovreas L."/>
            <person name="Rohde M."/>
            <person name="Galperin M.Y."/>
            <person name="Jogler C."/>
        </authorList>
    </citation>
    <scope>NUCLEOTIDE SEQUENCE [LARGE SCALE GENOMIC DNA]</scope>
    <source>
        <strain evidence="4 5">Pan181</strain>
    </source>
</reference>
<organism evidence="4 5">
    <name type="scientific">Aeoliella mucimassa</name>
    <dbReference type="NCBI Taxonomy" id="2527972"/>
    <lineage>
        <taxon>Bacteria</taxon>
        <taxon>Pseudomonadati</taxon>
        <taxon>Planctomycetota</taxon>
        <taxon>Planctomycetia</taxon>
        <taxon>Pirellulales</taxon>
        <taxon>Lacipirellulaceae</taxon>
        <taxon>Aeoliella</taxon>
    </lineage>
</organism>
<dbReference type="PANTHER" id="PTHR35803">
    <property type="entry name" value="GLUCAN 1,4-ALPHA-GLUCOSIDASE SUSB-RELATED"/>
    <property type="match status" value="1"/>
</dbReference>
<dbReference type="EC" id="3.2.1.22" evidence="4"/>
<sequence>MILLGCSLRPWLPLYSFALLAVLLLGQQQIANAIEIHSPDGNITLEVELKEESGEGVVCYSVTRNGTAVLADSAISFTTADGKSIGQHLRPLGDAEFRSADSTWHPVYGERSEIRDQYQQVCLRYEDTTADCRLRLEFRCYDIGIAFRTVIEPTPGQSSVELAAEHSEFRFVGDHPAWRTTTAQGSYDMVPLSQLGRNVERPLVVQIHSQLYAAILEAGVVDYAPMTLRGDQQNETCVVSQLGSSVHAKGPLTTPWRVVMVAATAGKLLEGNDLVLNLNEPCAIADTSWIKPGKVLREVSLTTAGAKRCIDFAAKHHLQYVEFDAGWYGNEYNDKSDATTVTVDPKRSAGPLDLPEVVRYAKQHDIGIILYVNRRALEQQLDELLPLYQAWGIAGVKYGFVNTGTQRWSTWLHDAIRKAAAHELMVDVHDNYRPTGYSRTYPNLMTQEGVRGDEETPSGSQALTTLFTRYLAGAGDFTVCYFNERVAISWTHGHQLGKAVCTYSPWQFLFWYDAPLDPEHTGSVPAGRIAETPELEFFAKMPTVWDETRVLTGEIGEYAVIARRSGQQWFVGAMNNKTERTLQLPMDFLSEGEQYQAKIYRDDPSLETITKIRVDEESVDAQSSLSIKLLPNGGQAMLLTPAKE</sequence>
<dbReference type="InterPro" id="IPR013785">
    <property type="entry name" value="Aldolase_TIM"/>
</dbReference>
<evidence type="ECO:0000259" key="3">
    <source>
        <dbReference type="Pfam" id="PF14509"/>
    </source>
</evidence>
<protein>
    <submittedName>
        <fullName evidence="4">Retaining alpha-galactosidase</fullName>
        <ecNumber evidence="4">3.2.1.22</ecNumber>
    </submittedName>
</protein>
<evidence type="ECO:0000259" key="1">
    <source>
        <dbReference type="Pfam" id="PF10566"/>
    </source>
</evidence>
<dbReference type="Gene3D" id="2.70.98.10">
    <property type="match status" value="1"/>
</dbReference>
<feature type="domain" description="Glycosyl-hydrolase 97 N-terminal" evidence="2">
    <location>
        <begin position="36"/>
        <end position="281"/>
    </location>
</feature>
<dbReference type="InterPro" id="IPR052720">
    <property type="entry name" value="Glycosyl_hydrolase_97"/>
</dbReference>
<dbReference type="Pfam" id="PF10566">
    <property type="entry name" value="Glyco_hydro_97"/>
    <property type="match status" value="1"/>
</dbReference>
<dbReference type="InterPro" id="IPR029483">
    <property type="entry name" value="GH97_C"/>
</dbReference>
<dbReference type="InterPro" id="IPR017853">
    <property type="entry name" value="GH"/>
</dbReference>
<accession>A0A518ARM1</accession>
<dbReference type="Proteomes" id="UP000315750">
    <property type="component" value="Chromosome"/>
</dbReference>
<dbReference type="InterPro" id="IPR019563">
    <property type="entry name" value="GH97_catalytic"/>
</dbReference>
<dbReference type="KEGG" id="amuc:Pan181_35770"/>
<dbReference type="InterPro" id="IPR029486">
    <property type="entry name" value="GH97_N"/>
</dbReference>
<dbReference type="Gene3D" id="3.20.20.70">
    <property type="entry name" value="Aldolase class I"/>
    <property type="match status" value="1"/>
</dbReference>
<feature type="domain" description="Glycosyl-hydrolase 97 catalytic" evidence="1">
    <location>
        <begin position="298"/>
        <end position="450"/>
    </location>
</feature>
<dbReference type="Pfam" id="PF14509">
    <property type="entry name" value="GH97_C"/>
    <property type="match status" value="1"/>
</dbReference>
<gene>
    <name evidence="4" type="ORF">Pan181_35770</name>
</gene>
<keyword evidence="4" id="KW-0326">Glycosidase</keyword>
<dbReference type="RefSeq" id="WP_197528449.1">
    <property type="nucleotide sequence ID" value="NZ_CP036278.1"/>
</dbReference>
<name>A0A518ARM1_9BACT</name>
<dbReference type="AlphaFoldDB" id="A0A518ARM1"/>